<evidence type="ECO:0000256" key="2">
    <source>
        <dbReference type="ARBA" id="ARBA00022475"/>
    </source>
</evidence>
<gene>
    <name evidence="7" type="ORF">SAMN06265219_11589</name>
</gene>
<keyword evidence="3 6" id="KW-0812">Transmembrane</keyword>
<evidence type="ECO:0000313" key="8">
    <source>
        <dbReference type="Proteomes" id="UP000317557"/>
    </source>
</evidence>
<feature type="transmembrane region" description="Helical" evidence="6">
    <location>
        <begin position="134"/>
        <end position="152"/>
    </location>
</feature>
<dbReference type="Gene3D" id="1.20.1740.10">
    <property type="entry name" value="Amino acid/polyamine transporter I"/>
    <property type="match status" value="1"/>
</dbReference>
<keyword evidence="2" id="KW-1003">Cell membrane</keyword>
<keyword evidence="8" id="KW-1185">Reference proteome</keyword>
<protein>
    <submittedName>
        <fullName evidence="7">Amino acid transporter</fullName>
    </submittedName>
</protein>
<name>A0A521F5Q1_9BACT</name>
<feature type="transmembrane region" description="Helical" evidence="6">
    <location>
        <begin position="201"/>
        <end position="226"/>
    </location>
</feature>
<accession>A0A521F5Q1</accession>
<feature type="transmembrane region" description="Helical" evidence="6">
    <location>
        <begin position="393"/>
        <end position="413"/>
    </location>
</feature>
<keyword evidence="5 6" id="KW-0472">Membrane</keyword>
<evidence type="ECO:0000256" key="1">
    <source>
        <dbReference type="ARBA" id="ARBA00004651"/>
    </source>
</evidence>
<dbReference type="RefSeq" id="WP_142455651.1">
    <property type="nucleotide sequence ID" value="NZ_FXTP01000015.1"/>
</dbReference>
<evidence type="ECO:0000256" key="6">
    <source>
        <dbReference type="SAM" id="Phobius"/>
    </source>
</evidence>
<evidence type="ECO:0000256" key="3">
    <source>
        <dbReference type="ARBA" id="ARBA00022692"/>
    </source>
</evidence>
<feature type="transmembrane region" description="Helical" evidence="6">
    <location>
        <begin position="419"/>
        <end position="438"/>
    </location>
</feature>
<feature type="transmembrane region" description="Helical" evidence="6">
    <location>
        <begin position="89"/>
        <end position="114"/>
    </location>
</feature>
<keyword evidence="4 6" id="KW-1133">Transmembrane helix</keyword>
<feature type="transmembrane region" description="Helical" evidence="6">
    <location>
        <begin position="281"/>
        <end position="302"/>
    </location>
</feature>
<feature type="transmembrane region" description="Helical" evidence="6">
    <location>
        <begin position="238"/>
        <end position="261"/>
    </location>
</feature>
<evidence type="ECO:0000256" key="4">
    <source>
        <dbReference type="ARBA" id="ARBA00022989"/>
    </source>
</evidence>
<feature type="transmembrane region" description="Helical" evidence="6">
    <location>
        <begin position="339"/>
        <end position="356"/>
    </location>
</feature>
<dbReference type="InterPro" id="IPR002293">
    <property type="entry name" value="AA/rel_permease1"/>
</dbReference>
<dbReference type="Gene3D" id="3.40.50.12370">
    <property type="match status" value="1"/>
</dbReference>
<dbReference type="OrthoDB" id="9806937at2"/>
<dbReference type="PANTHER" id="PTHR42770:SF11">
    <property type="entry name" value="INNER MEMBRANE TRANSPORT PROTEIN YBAT"/>
    <property type="match status" value="1"/>
</dbReference>
<evidence type="ECO:0000256" key="5">
    <source>
        <dbReference type="ARBA" id="ARBA00023136"/>
    </source>
</evidence>
<feature type="transmembrane region" description="Helical" evidence="6">
    <location>
        <begin position="48"/>
        <end position="68"/>
    </location>
</feature>
<organism evidence="7 8">
    <name type="scientific">Gracilimonas mengyeensis</name>
    <dbReference type="NCBI Taxonomy" id="1302730"/>
    <lineage>
        <taxon>Bacteria</taxon>
        <taxon>Pseudomonadati</taxon>
        <taxon>Balneolota</taxon>
        <taxon>Balneolia</taxon>
        <taxon>Balneolales</taxon>
        <taxon>Balneolaceae</taxon>
        <taxon>Gracilimonas</taxon>
    </lineage>
</organism>
<dbReference type="Proteomes" id="UP000317557">
    <property type="component" value="Unassembled WGS sequence"/>
</dbReference>
<feature type="transmembrane region" description="Helical" evidence="6">
    <location>
        <begin position="362"/>
        <end position="381"/>
    </location>
</feature>
<dbReference type="Pfam" id="PF13520">
    <property type="entry name" value="AA_permease_2"/>
    <property type="match status" value="1"/>
</dbReference>
<sequence length="701" mass="74731">MSQQSQQSQKGELERTLGLGPAMAIGIGTMVGAGIFVFPGIAGGDAGPAAMISFLLAGTIAMLVALCTTELATAMPQSGGGYYFASRTFGPFAGTLIGIGQCVGLVFASSFYLMGFGEYAGDLMNRLGFSLGDPVVLIALGTALFLTVVNLIGTEGAGKLQNGVVIVLTGILTVLFGYGALEALGVIGSANMPEPFAPKGYFPILTTTALIFTSYLGFVQIATVAGEIKEPQKNLPKALIGSVAIVTILYILTLFVSTSLFDAEKLSSFGETATVEVAQAIIGNVGGIVVMGAGLLATLSSANASILSSSRAIYALSADSLVPSGISKVNASFGTPHRALFIVGLSIATLTLFGHIEVLAEVASLLHLVLYGTICLALISLRKKNPVWYAPTFRISGAPLLPFMCALSCFGLIAFMQPISIIIGAAVLAVSALWYLLYARGSSLERPKPPHIQPELRKPKILIPVELPDPSSIPEALLKPFKDLEIILLGYKKVTEQTSPEQSREELDEEVKEDLKTIEEGIRKRGYQIVEKTVFTPDLAQSIDRYIAEKSCNAVLTVKPIQEIKRLLVPLYSQDQLNKRLSTILYDLSRTSKLPVTLINMSSQEIESEEIDSEKDLQEMAKQLLKEAGLKDDQIYSKSVQVTDVAEAVEQISAEDDLVVLGESSSSDRKSFFDTLHNKISAAVSCPVLAIVKPESSNEQD</sequence>
<feature type="transmembrane region" description="Helical" evidence="6">
    <location>
        <begin position="164"/>
        <end position="181"/>
    </location>
</feature>
<dbReference type="PANTHER" id="PTHR42770">
    <property type="entry name" value="AMINO ACID TRANSPORTER-RELATED"/>
    <property type="match status" value="1"/>
</dbReference>
<feature type="transmembrane region" description="Helical" evidence="6">
    <location>
        <begin position="21"/>
        <end position="42"/>
    </location>
</feature>
<dbReference type="EMBL" id="FXTP01000015">
    <property type="protein sequence ID" value="SMO91469.1"/>
    <property type="molecule type" value="Genomic_DNA"/>
</dbReference>
<dbReference type="GO" id="GO:0005886">
    <property type="term" value="C:plasma membrane"/>
    <property type="evidence" value="ECO:0007669"/>
    <property type="project" value="UniProtKB-SubCell"/>
</dbReference>
<comment type="subcellular location">
    <subcellularLocation>
        <location evidence="1">Cell membrane</location>
        <topology evidence="1">Multi-pass membrane protein</topology>
    </subcellularLocation>
</comment>
<evidence type="ECO:0000313" key="7">
    <source>
        <dbReference type="EMBL" id="SMO91469.1"/>
    </source>
</evidence>
<proteinExistence type="predicted"/>
<dbReference type="GO" id="GO:0022857">
    <property type="term" value="F:transmembrane transporter activity"/>
    <property type="evidence" value="ECO:0007669"/>
    <property type="project" value="InterPro"/>
</dbReference>
<dbReference type="AlphaFoldDB" id="A0A521F5Q1"/>
<reference evidence="7 8" key="1">
    <citation type="submission" date="2017-05" db="EMBL/GenBank/DDBJ databases">
        <authorList>
            <person name="Varghese N."/>
            <person name="Submissions S."/>
        </authorList>
    </citation>
    <scope>NUCLEOTIDE SEQUENCE [LARGE SCALE GENOMIC DNA]</scope>
    <source>
        <strain evidence="7 8">DSM 21985</strain>
    </source>
</reference>
<dbReference type="InterPro" id="IPR050367">
    <property type="entry name" value="APC_superfamily"/>
</dbReference>